<dbReference type="Proteomes" id="UP000003100">
    <property type="component" value="Unassembled WGS sequence"/>
</dbReference>
<reference evidence="2 3" key="2">
    <citation type="submission" date="2009-02" db="EMBL/GenBank/DDBJ databases">
        <title>Draft genome sequence of Blautia hydrogenotrophica DSM 10507 (Ruminococcus hydrogenotrophicus DSM 10507).</title>
        <authorList>
            <person name="Sudarsanam P."/>
            <person name="Ley R."/>
            <person name="Guruge J."/>
            <person name="Turnbaugh P.J."/>
            <person name="Mahowald M."/>
            <person name="Liep D."/>
            <person name="Gordon J."/>
        </authorList>
    </citation>
    <scope>NUCLEOTIDE SEQUENCE [LARGE SCALE GENOMIC DNA]</scope>
    <source>
        <strain evidence="3">DSM 10507 / JCM 14656 / S5a33</strain>
    </source>
</reference>
<dbReference type="EMBL" id="ACBZ01000160">
    <property type="protein sequence ID" value="EEG48192.1"/>
    <property type="molecule type" value="Genomic_DNA"/>
</dbReference>
<proteinExistence type="predicted"/>
<dbReference type="InterPro" id="IPR016181">
    <property type="entry name" value="Acyl_CoA_acyltransferase"/>
</dbReference>
<dbReference type="PROSITE" id="PS51186">
    <property type="entry name" value="GNAT"/>
    <property type="match status" value="1"/>
</dbReference>
<comment type="caution">
    <text evidence="2">The sequence shown here is derived from an EMBL/GenBank/DDBJ whole genome shotgun (WGS) entry which is preliminary data.</text>
</comment>
<dbReference type="eggNOG" id="COG1670">
    <property type="taxonomic scope" value="Bacteria"/>
</dbReference>
<evidence type="ECO:0000313" key="2">
    <source>
        <dbReference type="EMBL" id="EEG48192.1"/>
    </source>
</evidence>
<organism evidence="2 3">
    <name type="scientific">Blautia hydrogenotrophica (strain DSM 10507 / JCM 14656 / S5a33)</name>
    <name type="common">Ruminococcus hydrogenotrophicus</name>
    <dbReference type="NCBI Taxonomy" id="476272"/>
    <lineage>
        <taxon>Bacteria</taxon>
        <taxon>Bacillati</taxon>
        <taxon>Bacillota</taxon>
        <taxon>Clostridia</taxon>
        <taxon>Lachnospirales</taxon>
        <taxon>Lachnospiraceae</taxon>
        <taxon>Blautia</taxon>
    </lineage>
</organism>
<dbReference type="HOGENOM" id="CLU_013985_13_0_9"/>
<dbReference type="Gene3D" id="3.40.630.30">
    <property type="match status" value="1"/>
</dbReference>
<protein>
    <recommendedName>
        <fullName evidence="1">N-acetyltransferase domain-containing protein</fullName>
    </recommendedName>
</protein>
<dbReference type="InterPro" id="IPR000182">
    <property type="entry name" value="GNAT_dom"/>
</dbReference>
<dbReference type="GO" id="GO:0016747">
    <property type="term" value="F:acyltransferase activity, transferring groups other than amino-acyl groups"/>
    <property type="evidence" value="ECO:0007669"/>
    <property type="project" value="InterPro"/>
</dbReference>
<feature type="domain" description="N-acetyltransferase" evidence="1">
    <location>
        <begin position="11"/>
        <end position="171"/>
    </location>
</feature>
<sequence length="171" mass="19690">MKKCGTGGEMVVIRRAKSEEVSRIEEVYAQARQFMEKTGNPDQWKNGYPNQKLIMQDIEAGQLFVCLEGDKLLGVFVFFLGGEPSYEEIREGRWLNGEPYGTIHRVAVVDKGRGLIHEFLGWCWKNCQNLRIDTHEKNLPMQRALEKNGFQRCGYVTAEDGTERIAYHKCE</sequence>
<evidence type="ECO:0000313" key="3">
    <source>
        <dbReference type="Proteomes" id="UP000003100"/>
    </source>
</evidence>
<dbReference type="SUPFAM" id="SSF55729">
    <property type="entry name" value="Acyl-CoA N-acyltransferases (Nat)"/>
    <property type="match status" value="1"/>
</dbReference>
<evidence type="ECO:0000259" key="1">
    <source>
        <dbReference type="PROSITE" id="PS51186"/>
    </source>
</evidence>
<reference evidence="2 3" key="1">
    <citation type="submission" date="2009-01" db="EMBL/GenBank/DDBJ databases">
        <authorList>
            <person name="Fulton L."/>
            <person name="Clifton S."/>
            <person name="Fulton B."/>
            <person name="Xu J."/>
            <person name="Minx P."/>
            <person name="Pepin K.H."/>
            <person name="Johnson M."/>
            <person name="Bhonagiri V."/>
            <person name="Nash W.E."/>
            <person name="Mardis E.R."/>
            <person name="Wilson R.K."/>
        </authorList>
    </citation>
    <scope>NUCLEOTIDE SEQUENCE [LARGE SCALE GENOMIC DNA]</scope>
    <source>
        <strain evidence="3">DSM 10507 / JCM 14656 / S5a33</strain>
    </source>
</reference>
<gene>
    <name evidence="2" type="ORF">RUMHYD_02950</name>
</gene>
<accession>C0CPZ8</accession>
<dbReference type="AlphaFoldDB" id="C0CPZ8"/>
<name>C0CPZ8_BLAHS</name>
<dbReference type="PATRIC" id="fig|476272.21.peg.1085"/>
<keyword evidence="3" id="KW-1185">Reference proteome</keyword>